<proteinExistence type="predicted"/>
<keyword evidence="2" id="KW-1185">Reference proteome</keyword>
<evidence type="ECO:0008006" key="3">
    <source>
        <dbReference type="Google" id="ProtNLM"/>
    </source>
</evidence>
<dbReference type="Gene3D" id="2.80.10.50">
    <property type="match status" value="1"/>
</dbReference>
<dbReference type="EMBL" id="JAGTJJ010000083">
    <property type="protein sequence ID" value="MDC3988774.1"/>
    <property type="molecule type" value="Genomic_DNA"/>
</dbReference>
<protein>
    <recommendedName>
        <fullName evidence="3">Beta-propeller repeat-containing protein</fullName>
    </recommendedName>
</protein>
<gene>
    <name evidence="1" type="ORF">KEG57_50380</name>
</gene>
<accession>A0A9X4AXS9</accession>
<evidence type="ECO:0000313" key="2">
    <source>
        <dbReference type="Proteomes" id="UP001151081"/>
    </source>
</evidence>
<comment type="caution">
    <text evidence="1">The sequence shown here is derived from an EMBL/GenBank/DDBJ whole genome shotgun (WGS) entry which is preliminary data.</text>
</comment>
<reference evidence="1 2" key="1">
    <citation type="submission" date="2021-04" db="EMBL/GenBank/DDBJ databases">
        <title>Genome analysis of Polyangium sp.</title>
        <authorList>
            <person name="Li Y."/>
            <person name="Wang J."/>
        </authorList>
    </citation>
    <scope>NUCLEOTIDE SEQUENCE [LARGE SCALE GENOMIC DNA]</scope>
    <source>
        <strain evidence="1 2">SDU14</strain>
    </source>
</reference>
<evidence type="ECO:0000313" key="1">
    <source>
        <dbReference type="EMBL" id="MDC3988774.1"/>
    </source>
</evidence>
<sequence length="434" mass="43683">MAAFTPGGNTVAPLGDGIYDVAVTPDGGYVIAGVVGAKMNEVLLPAETGSVFVAKIHPDGTLQWQKEFQSSTGAAFAYGVAVSPAGRVTVVGEFGGEINFGGSVLLAQSYDIFIVTLDAMGAHVWSKRFGTTSRQSALDVDADAAGNLYVTGLVTGVNVSLGGAPVTPDGQDLFVASYDSAGNHLWSSVFVNGGTQVGRHLTVTRDGNVAVVGDAAGDAVGDANFGGSNLPNGGDTDLVVAMYASNGAHIWSERFGEFGSSQFTGHIAAAPNGGNILIAGRFTGKVDFGGGQMSAAGLWDTFVAELAAANGEPVRSKRFGLSGTSLGTGIAVDGAGNVTVTGLFNGSVDFGSGTITTGDGYDIFVAKLAAADWSPLWTKTFGVNGTQAAWAITADAKGDVIVGGSFDSQIAFGAPLATIPSSGGADLFSVRLAP</sequence>
<name>A0A9X4AXS9_9BACT</name>
<dbReference type="InterPro" id="IPR052918">
    <property type="entry name" value="Motility_Chemotaxis_Reg"/>
</dbReference>
<dbReference type="Proteomes" id="UP001151081">
    <property type="component" value="Unassembled WGS sequence"/>
</dbReference>
<dbReference type="PANTHER" id="PTHR35580:SF1">
    <property type="entry name" value="PHYTASE-LIKE DOMAIN-CONTAINING PROTEIN"/>
    <property type="match status" value="1"/>
</dbReference>
<organism evidence="1 2">
    <name type="scientific">Polyangium jinanense</name>
    <dbReference type="NCBI Taxonomy" id="2829994"/>
    <lineage>
        <taxon>Bacteria</taxon>
        <taxon>Pseudomonadati</taxon>
        <taxon>Myxococcota</taxon>
        <taxon>Polyangia</taxon>
        <taxon>Polyangiales</taxon>
        <taxon>Polyangiaceae</taxon>
        <taxon>Polyangium</taxon>
    </lineage>
</organism>
<dbReference type="AlphaFoldDB" id="A0A9X4AXS9"/>
<dbReference type="PANTHER" id="PTHR35580">
    <property type="entry name" value="CELL SURFACE GLYCOPROTEIN (S-LAYER PROTEIN)-LIKE PROTEIN"/>
    <property type="match status" value="1"/>
</dbReference>
<dbReference type="RefSeq" id="WP_272428013.1">
    <property type="nucleotide sequence ID" value="NZ_JAGTJJ010000083.1"/>
</dbReference>
<dbReference type="SUPFAM" id="SSF63829">
    <property type="entry name" value="Calcium-dependent phosphotriesterase"/>
    <property type="match status" value="1"/>
</dbReference>